<dbReference type="InterPro" id="IPR037171">
    <property type="entry name" value="NagB/RpiA_transferase-like"/>
</dbReference>
<dbReference type="Gene3D" id="3.40.50.1360">
    <property type="match status" value="1"/>
</dbReference>
<name>A0ABR6YUX4_9FIRM</name>
<evidence type="ECO:0000313" key="7">
    <source>
        <dbReference type="EMBL" id="MBC3898983.1"/>
    </source>
</evidence>
<dbReference type="InterPro" id="IPR001845">
    <property type="entry name" value="HTH_ArsR_DNA-bd_dom"/>
</dbReference>
<comment type="similarity">
    <text evidence="1">Belongs to the SorC transcriptional regulatory family.</text>
</comment>
<proteinExistence type="inferred from homology"/>
<accession>A0ABR6YUX4</accession>
<dbReference type="PANTHER" id="PTHR34294:SF1">
    <property type="entry name" value="TRANSCRIPTIONAL REGULATOR LSRR"/>
    <property type="match status" value="1"/>
</dbReference>
<keyword evidence="8" id="KW-1185">Reference proteome</keyword>
<keyword evidence="3" id="KW-0238">DNA-binding</keyword>
<organism evidence="7 8">
    <name type="scientific">Acetobacterium malicum</name>
    <dbReference type="NCBI Taxonomy" id="52692"/>
    <lineage>
        <taxon>Bacteria</taxon>
        <taxon>Bacillati</taxon>
        <taxon>Bacillota</taxon>
        <taxon>Clostridia</taxon>
        <taxon>Eubacteriales</taxon>
        <taxon>Eubacteriaceae</taxon>
        <taxon>Acetobacterium</taxon>
    </lineage>
</organism>
<dbReference type="InterPro" id="IPR036388">
    <property type="entry name" value="WH-like_DNA-bd_sf"/>
</dbReference>
<dbReference type="InterPro" id="IPR011991">
    <property type="entry name" value="ArsR-like_HTH"/>
</dbReference>
<evidence type="ECO:0000259" key="6">
    <source>
        <dbReference type="Pfam" id="PF04198"/>
    </source>
</evidence>
<gene>
    <name evidence="7" type="ORF">GH811_05070</name>
</gene>
<dbReference type="PANTHER" id="PTHR34294">
    <property type="entry name" value="TRANSCRIPTIONAL REGULATOR-RELATED"/>
    <property type="match status" value="1"/>
</dbReference>
<sequence length="310" mass="34893">MKEKELCRLIHVSQLYYEQNKTQSEIASELEISRPAVSYLLNKARKAGIVKIDVLSYHRTIRGIRHELCHRFNLKSCQVVTLPDDLYQTGADVLLEFLPKTKILGLGWGYNTDKIIKAFAQQSDMGINGGVICPLIGATTAPQRGYHPDELVKELSQKTGYTAEFLNCPAIPTTAEEQTQVLASDDYKRIEDYWKRTSTALITLGSYPSVPDHGSAMRFGRKLIEEKAVGCLLSYFFNPQGELIHGEDDYAIQIPLELLARVKNVIGFVPQEANIDSVISGLKTGYFKHLVITETLASEIIKQMDERKRI</sequence>
<keyword evidence="2" id="KW-0805">Transcription regulation</keyword>
<dbReference type="Pfam" id="PF04198">
    <property type="entry name" value="Sugar-bind"/>
    <property type="match status" value="1"/>
</dbReference>
<feature type="domain" description="HTH arsR-type" evidence="5">
    <location>
        <begin position="18"/>
        <end position="51"/>
    </location>
</feature>
<evidence type="ECO:0000256" key="4">
    <source>
        <dbReference type="ARBA" id="ARBA00023163"/>
    </source>
</evidence>
<feature type="domain" description="Sugar-binding" evidence="6">
    <location>
        <begin position="67"/>
        <end position="301"/>
    </location>
</feature>
<evidence type="ECO:0000313" key="8">
    <source>
        <dbReference type="Proteomes" id="UP000622405"/>
    </source>
</evidence>
<dbReference type="InterPro" id="IPR013324">
    <property type="entry name" value="RNA_pol_sigma_r3/r4-like"/>
</dbReference>
<dbReference type="RefSeq" id="WP_186893558.1">
    <property type="nucleotide sequence ID" value="NZ_WJBE01000003.1"/>
</dbReference>
<evidence type="ECO:0000256" key="2">
    <source>
        <dbReference type="ARBA" id="ARBA00023015"/>
    </source>
</evidence>
<dbReference type="InterPro" id="IPR007324">
    <property type="entry name" value="Sugar-bd_dom_put"/>
</dbReference>
<dbReference type="CDD" id="cd00090">
    <property type="entry name" value="HTH_ARSR"/>
    <property type="match status" value="1"/>
</dbReference>
<dbReference type="Gene3D" id="1.10.10.10">
    <property type="entry name" value="Winged helix-like DNA-binding domain superfamily/Winged helix DNA-binding domain"/>
    <property type="match status" value="1"/>
</dbReference>
<keyword evidence="4" id="KW-0804">Transcription</keyword>
<dbReference type="EMBL" id="WJBE01000003">
    <property type="protein sequence ID" value="MBC3898983.1"/>
    <property type="molecule type" value="Genomic_DNA"/>
</dbReference>
<evidence type="ECO:0000259" key="5">
    <source>
        <dbReference type="Pfam" id="PF01022"/>
    </source>
</evidence>
<comment type="caution">
    <text evidence="7">The sequence shown here is derived from an EMBL/GenBank/DDBJ whole genome shotgun (WGS) entry which is preliminary data.</text>
</comment>
<evidence type="ECO:0000256" key="1">
    <source>
        <dbReference type="ARBA" id="ARBA00010466"/>
    </source>
</evidence>
<dbReference type="Proteomes" id="UP000622405">
    <property type="component" value="Unassembled WGS sequence"/>
</dbReference>
<dbReference type="SUPFAM" id="SSF100950">
    <property type="entry name" value="NagB/RpiA/CoA transferase-like"/>
    <property type="match status" value="1"/>
</dbReference>
<dbReference type="Pfam" id="PF01022">
    <property type="entry name" value="HTH_5"/>
    <property type="match status" value="1"/>
</dbReference>
<dbReference type="InterPro" id="IPR051054">
    <property type="entry name" value="SorC_transcr_regulators"/>
</dbReference>
<reference evidence="7 8" key="1">
    <citation type="journal article" date="2020" name="mSystems">
        <title>Defining Genomic and Predicted Metabolic Features of the Acetobacterium Genus.</title>
        <authorList>
            <person name="Ross D.E."/>
            <person name="Marshall C.W."/>
            <person name="Gulliver D."/>
            <person name="May H.D."/>
            <person name="Norman R.S."/>
        </authorList>
    </citation>
    <scope>NUCLEOTIDE SEQUENCE [LARGE SCALE GENOMIC DNA]</scope>
    <source>
        <strain evidence="7 8">DSM 4132</strain>
    </source>
</reference>
<evidence type="ECO:0000256" key="3">
    <source>
        <dbReference type="ARBA" id="ARBA00023125"/>
    </source>
</evidence>
<dbReference type="SUPFAM" id="SSF88659">
    <property type="entry name" value="Sigma3 and sigma4 domains of RNA polymerase sigma factors"/>
    <property type="match status" value="1"/>
</dbReference>
<protein>
    <submittedName>
        <fullName evidence="7">ArsR family transcriptional regulator</fullName>
    </submittedName>
</protein>